<evidence type="ECO:0000313" key="2">
    <source>
        <dbReference type="Proteomes" id="UP001350005"/>
    </source>
</evidence>
<keyword evidence="2" id="KW-1185">Reference proteome</keyword>
<evidence type="ECO:0000313" key="1">
    <source>
        <dbReference type="EMBL" id="MEE6129160.1"/>
    </source>
</evidence>
<proteinExistence type="predicted"/>
<evidence type="ECO:0008006" key="3">
    <source>
        <dbReference type="Google" id="ProtNLM"/>
    </source>
</evidence>
<dbReference type="Proteomes" id="UP001350005">
    <property type="component" value="Unassembled WGS sequence"/>
</dbReference>
<name>A0ABU7R2W5_9FLAO</name>
<comment type="caution">
    <text evidence="1">The sequence shown here is derived from an EMBL/GenBank/DDBJ whole genome shotgun (WGS) entry which is preliminary data.</text>
</comment>
<dbReference type="EMBL" id="JAZGJU010000040">
    <property type="protein sequence ID" value="MEE6129160.1"/>
    <property type="molecule type" value="Genomic_DNA"/>
</dbReference>
<gene>
    <name evidence="1" type="ORF">V2E39_17305</name>
</gene>
<sequence length="69" mass="7980">MENMEENLMKLIKEQYDKTGGSNGLDLWGVKEKLGITVDELRELVYRLLSEKKIIKLNHLNGTSYTLPK</sequence>
<accession>A0ABU7R2W5</accession>
<organism evidence="1 2">
    <name type="scientific">Chryseobacterium arthrosphaerae</name>
    <dbReference type="NCBI Taxonomy" id="651561"/>
    <lineage>
        <taxon>Bacteria</taxon>
        <taxon>Pseudomonadati</taxon>
        <taxon>Bacteroidota</taxon>
        <taxon>Flavobacteriia</taxon>
        <taxon>Flavobacteriales</taxon>
        <taxon>Weeksellaceae</taxon>
        <taxon>Chryseobacterium group</taxon>
        <taxon>Chryseobacterium</taxon>
    </lineage>
</organism>
<reference evidence="1 2" key="1">
    <citation type="submission" date="2024-01" db="EMBL/GenBank/DDBJ databases">
        <title>Whole genome of Chryseobacterium arthrosphaerae NNCa 2741.</title>
        <authorList>
            <person name="Boriskina E.V."/>
            <person name="Gordinskaya N.A."/>
            <person name="Kropotov V.S."/>
            <person name="Alekseeva A.E."/>
            <person name="Makhova M.A."/>
            <person name="Kryazhev D.V."/>
            <person name="Shkurkina I.S."/>
        </authorList>
    </citation>
    <scope>NUCLEOTIDE SEQUENCE [LARGE SCALE GENOMIC DNA]</scope>
    <source>
        <strain evidence="1 2">NNCa 2741</strain>
    </source>
</reference>
<protein>
    <recommendedName>
        <fullName evidence="3">Winged helix-turn-helix domain-containing protein</fullName>
    </recommendedName>
</protein>